<comment type="subcellular location">
    <subcellularLocation>
        <location evidence="1">Cell membrane</location>
        <topology evidence="1">Lipid-anchor</topology>
        <orientation evidence="1">Cytoplasmic side</orientation>
    </subcellularLocation>
</comment>
<evidence type="ECO:0000256" key="4">
    <source>
        <dbReference type="ARBA" id="ARBA00023054"/>
    </source>
</evidence>
<name>A0A3Q3IG61_MONAL</name>
<evidence type="ECO:0000313" key="8">
    <source>
        <dbReference type="Ensembl" id="ENSMALP00000003367.1"/>
    </source>
</evidence>
<dbReference type="PANTHER" id="PTHR10498:SF10">
    <property type="entry name" value="PALM2 AND AKAP2 FUSION-RELATED"/>
    <property type="match status" value="1"/>
</dbReference>
<evidence type="ECO:0000256" key="7">
    <source>
        <dbReference type="SAM" id="MobiDB-lite"/>
    </source>
</evidence>
<keyword evidence="2" id="KW-1003">Cell membrane</keyword>
<reference evidence="8" key="1">
    <citation type="submission" date="2025-08" db="UniProtKB">
        <authorList>
            <consortium name="Ensembl"/>
        </authorList>
    </citation>
    <scope>IDENTIFICATION</scope>
</reference>
<keyword evidence="9" id="KW-1185">Reference proteome</keyword>
<evidence type="ECO:0000256" key="1">
    <source>
        <dbReference type="ARBA" id="ARBA00004342"/>
    </source>
</evidence>
<accession>A0A3Q3IG61</accession>
<evidence type="ECO:0000256" key="2">
    <source>
        <dbReference type="ARBA" id="ARBA00022475"/>
    </source>
</evidence>
<reference evidence="8" key="2">
    <citation type="submission" date="2025-09" db="UniProtKB">
        <authorList>
            <consortium name="Ensembl"/>
        </authorList>
    </citation>
    <scope>IDENTIFICATION</scope>
</reference>
<evidence type="ECO:0000256" key="3">
    <source>
        <dbReference type="ARBA" id="ARBA00022553"/>
    </source>
</evidence>
<feature type="compositionally biased region" description="Polar residues" evidence="7">
    <location>
        <begin position="25"/>
        <end position="55"/>
    </location>
</feature>
<feature type="region of interest" description="Disordered" evidence="7">
    <location>
        <begin position="121"/>
        <end position="145"/>
    </location>
</feature>
<organism evidence="8 9">
    <name type="scientific">Monopterus albus</name>
    <name type="common">Swamp eel</name>
    <dbReference type="NCBI Taxonomy" id="43700"/>
    <lineage>
        <taxon>Eukaryota</taxon>
        <taxon>Metazoa</taxon>
        <taxon>Chordata</taxon>
        <taxon>Craniata</taxon>
        <taxon>Vertebrata</taxon>
        <taxon>Euteleostomi</taxon>
        <taxon>Actinopterygii</taxon>
        <taxon>Neopterygii</taxon>
        <taxon>Teleostei</taxon>
        <taxon>Neoteleostei</taxon>
        <taxon>Acanthomorphata</taxon>
        <taxon>Anabantaria</taxon>
        <taxon>Synbranchiformes</taxon>
        <taxon>Synbranchidae</taxon>
        <taxon>Monopterus</taxon>
    </lineage>
</organism>
<dbReference type="PANTHER" id="PTHR10498">
    <property type="entry name" value="PARALEMMIN-RELATED"/>
    <property type="match status" value="1"/>
</dbReference>
<sequence>MDNQDKQNGMNSESAHVNSKWMMNPSRQAYSGPEDSSTDPQETLTETSTVTFVDNHTTKESADNDSLHKVGVVNFKEFMLIDDDDDGDMSLREKTVIDLSIMDRKAAVLVCGRLFSTSSGSLSEYKEASPAPEAPPPEEDENVHERKRCCLCTLL</sequence>
<dbReference type="Ensembl" id="ENSMALT00000003454.1">
    <property type="protein sequence ID" value="ENSMALP00000003367.1"/>
    <property type="gene ID" value="ENSMALG00000002478.1"/>
</dbReference>
<dbReference type="AlphaFoldDB" id="A0A3Q3IG61"/>
<dbReference type="Proteomes" id="UP000261600">
    <property type="component" value="Unplaced"/>
</dbReference>
<feature type="compositionally biased region" description="Polar residues" evidence="7">
    <location>
        <begin position="1"/>
        <end position="17"/>
    </location>
</feature>
<keyword evidence="5" id="KW-0472">Membrane</keyword>
<keyword evidence="4" id="KW-0175">Coiled coil</keyword>
<feature type="region of interest" description="Disordered" evidence="7">
    <location>
        <begin position="1"/>
        <end position="63"/>
    </location>
</feature>
<evidence type="ECO:0000313" key="9">
    <source>
        <dbReference type="Proteomes" id="UP000261600"/>
    </source>
</evidence>
<protein>
    <submittedName>
        <fullName evidence="8">Uncharacterized protein</fullName>
    </submittedName>
</protein>
<evidence type="ECO:0000256" key="6">
    <source>
        <dbReference type="ARBA" id="ARBA00023288"/>
    </source>
</evidence>
<keyword evidence="6" id="KW-0449">Lipoprotein</keyword>
<proteinExistence type="predicted"/>
<evidence type="ECO:0000256" key="5">
    <source>
        <dbReference type="ARBA" id="ARBA00023136"/>
    </source>
</evidence>
<keyword evidence="3" id="KW-0597">Phosphoprotein</keyword>
<dbReference type="GO" id="GO:0005886">
    <property type="term" value="C:plasma membrane"/>
    <property type="evidence" value="ECO:0007669"/>
    <property type="project" value="UniProtKB-SubCell"/>
</dbReference>